<evidence type="ECO:0000259" key="1">
    <source>
        <dbReference type="Pfam" id="PF07238"/>
    </source>
</evidence>
<dbReference type="EMBL" id="CP071793">
    <property type="protein sequence ID" value="QTD52862.1"/>
    <property type="molecule type" value="Genomic_DNA"/>
</dbReference>
<dbReference type="SUPFAM" id="SSF141371">
    <property type="entry name" value="PilZ domain-like"/>
    <property type="match status" value="1"/>
</dbReference>
<dbReference type="InterPro" id="IPR009875">
    <property type="entry name" value="PilZ_domain"/>
</dbReference>
<dbReference type="Proteomes" id="UP000663929">
    <property type="component" value="Chromosome"/>
</dbReference>
<protein>
    <submittedName>
        <fullName evidence="2">PilZ domain-containing protein</fullName>
    </submittedName>
</protein>
<name>A0A8A4TV15_SULCO</name>
<evidence type="ECO:0000313" key="2">
    <source>
        <dbReference type="EMBL" id="QTD52862.1"/>
    </source>
</evidence>
<dbReference type="Pfam" id="PF07238">
    <property type="entry name" value="PilZ"/>
    <property type="match status" value="1"/>
</dbReference>
<accession>A0A8A4TV15</accession>
<evidence type="ECO:0000313" key="3">
    <source>
        <dbReference type="Proteomes" id="UP000663929"/>
    </source>
</evidence>
<reference evidence="2" key="1">
    <citation type="submission" date="2021-03" db="EMBL/GenBank/DDBJ databases">
        <title>Acanthopleuribacteraceae sp. M133.</title>
        <authorList>
            <person name="Wang G."/>
        </authorList>
    </citation>
    <scope>NUCLEOTIDE SEQUENCE</scope>
    <source>
        <strain evidence="2">M133</strain>
    </source>
</reference>
<organism evidence="2 3">
    <name type="scientific">Sulfidibacter corallicola</name>
    <dbReference type="NCBI Taxonomy" id="2818388"/>
    <lineage>
        <taxon>Bacteria</taxon>
        <taxon>Pseudomonadati</taxon>
        <taxon>Acidobacteriota</taxon>
        <taxon>Holophagae</taxon>
        <taxon>Acanthopleuribacterales</taxon>
        <taxon>Acanthopleuribacteraceae</taxon>
        <taxon>Sulfidibacter</taxon>
    </lineage>
</organism>
<sequence length="126" mass="14345">MTSSQAGTCRRRYIRFPADTLVWWCKDWETEPIALLDISAGGMLCEFPSEIPRGTKVSLHFEFPGFEGLIFCRCKVAHCRKGEDPFYLVGMRILELEGMDQSEFIKRLKNGLPPGTARPSDTEEEP</sequence>
<feature type="domain" description="PilZ" evidence="1">
    <location>
        <begin position="10"/>
        <end position="101"/>
    </location>
</feature>
<gene>
    <name evidence="2" type="ORF">J3U87_10325</name>
</gene>
<keyword evidence="3" id="KW-1185">Reference proteome</keyword>
<dbReference type="AlphaFoldDB" id="A0A8A4TV15"/>
<dbReference type="GO" id="GO:0035438">
    <property type="term" value="F:cyclic-di-GMP binding"/>
    <property type="evidence" value="ECO:0007669"/>
    <property type="project" value="InterPro"/>
</dbReference>
<dbReference type="RefSeq" id="WP_237382960.1">
    <property type="nucleotide sequence ID" value="NZ_CP071793.1"/>
</dbReference>
<proteinExistence type="predicted"/>
<dbReference type="KEGG" id="scor:J3U87_10325"/>
<dbReference type="Gene3D" id="2.40.10.220">
    <property type="entry name" value="predicted glycosyltransferase like domains"/>
    <property type="match status" value="1"/>
</dbReference>